<comment type="catalytic activity">
    <reaction evidence="4">
        <text>a secondary aliphatic amine + O2 + H2O = a primary amine + an aldehyde + H2O2</text>
        <dbReference type="Rhea" id="RHEA:26414"/>
        <dbReference type="ChEBI" id="CHEBI:15377"/>
        <dbReference type="ChEBI" id="CHEBI:15379"/>
        <dbReference type="ChEBI" id="CHEBI:16240"/>
        <dbReference type="ChEBI" id="CHEBI:17478"/>
        <dbReference type="ChEBI" id="CHEBI:58855"/>
        <dbReference type="ChEBI" id="CHEBI:65296"/>
        <dbReference type="EC" id="1.4.3.4"/>
    </reaction>
</comment>
<dbReference type="InterPro" id="IPR002937">
    <property type="entry name" value="Amino_oxidase"/>
</dbReference>
<dbReference type="GO" id="GO:0097621">
    <property type="term" value="F:monoamine oxidase activity"/>
    <property type="evidence" value="ECO:0007669"/>
    <property type="project" value="UniProtKB-EC"/>
</dbReference>
<gene>
    <name evidence="8" type="ORF">ASPCADRAFT_138095</name>
</gene>
<evidence type="ECO:0000259" key="7">
    <source>
        <dbReference type="Pfam" id="PF01593"/>
    </source>
</evidence>
<evidence type="ECO:0000313" key="8">
    <source>
        <dbReference type="EMBL" id="OOF99534.1"/>
    </source>
</evidence>
<evidence type="ECO:0000256" key="3">
    <source>
        <dbReference type="ARBA" id="ARBA00023002"/>
    </source>
</evidence>
<feature type="binding site" evidence="5">
    <location>
        <position position="286"/>
    </location>
    <ligand>
        <name>FAD</name>
        <dbReference type="ChEBI" id="CHEBI:57692"/>
    </ligand>
</feature>
<evidence type="ECO:0000256" key="1">
    <source>
        <dbReference type="ARBA" id="ARBA00001974"/>
    </source>
</evidence>
<dbReference type="Gene3D" id="3.50.50.60">
    <property type="entry name" value="FAD/NAD(P)-binding domain"/>
    <property type="match status" value="1"/>
</dbReference>
<dbReference type="PRINTS" id="PR00757">
    <property type="entry name" value="AMINEOXDASEF"/>
</dbReference>
<dbReference type="Gene3D" id="3.90.660.10">
    <property type="match status" value="1"/>
</dbReference>
<evidence type="ECO:0000256" key="5">
    <source>
        <dbReference type="PIRSR" id="PIRSR601613-1"/>
    </source>
</evidence>
<dbReference type="Pfam" id="PF01593">
    <property type="entry name" value="Amino_oxidase"/>
    <property type="match status" value="1"/>
</dbReference>
<dbReference type="STRING" id="602072.A0A1R3RYF3"/>
<dbReference type="OrthoDB" id="5046242at2759"/>
<keyword evidence="3 6" id="KW-0560">Oxidoreductase</keyword>
<comment type="similarity">
    <text evidence="2 6">Belongs to the flavin monoamine oxidase family.</text>
</comment>
<dbReference type="PANTHER" id="PTHR43563:SF1">
    <property type="entry name" value="AMINE OXIDASE [FLAVIN-CONTAINING] B"/>
    <property type="match status" value="1"/>
</dbReference>
<comment type="cofactor">
    <cofactor evidence="1 6">
        <name>FAD</name>
        <dbReference type="ChEBI" id="CHEBI:57692"/>
    </cofactor>
</comment>
<dbReference type="SUPFAM" id="SSF51905">
    <property type="entry name" value="FAD/NAD(P)-binding domain"/>
    <property type="match status" value="1"/>
</dbReference>
<evidence type="ECO:0000313" key="9">
    <source>
        <dbReference type="Proteomes" id="UP000188318"/>
    </source>
</evidence>
<dbReference type="InterPro" id="IPR001613">
    <property type="entry name" value="Flavin_amine_oxidase"/>
</dbReference>
<keyword evidence="9" id="KW-1185">Reference proteome</keyword>
<sequence>MANTATILPVSSEGFIWTPSGGYHRGLRTPAVVPSTPEDLLRPRYDVIVIGAGFAGLAAARDLALAGKDVLLIEGRDRIGGRTWTSYDEEGAKFEMGGAWVHWMQPQVFTELQRYGLDEFEITTPYSKNGEVLVQRFRNEPVRVESQEDQEAAMADTTAAMGEFWNVDGQGGRSVVAFPFDTRSSAAANPNYLAVDQLSIPERAHQLASLSETQKEGVIELASSFFGIAGEETSFLELLHMNSLCHFNNALIEETTMKYKISKGTTALALAMLKDFTGHRILSSPVSAITQRPDGCRVTLSSGKEFLGSKVISTIPANVALSIHYDPPLSSLRREGLSEGFAAAKIDKILATTSKDLADGLSITCEGGDMPYLTGFADGVQRKDQSLITMLSKPDVDLDCCDETIRLLDRLHPAGLGITSVRAHLWSKDPFSNGVVGCRKPGFISKYWEELRKPHGNLFFCGSDWAEGWRGLMSGALEDSYRVTREILRGTKAPDYE</sequence>
<dbReference type="Proteomes" id="UP000188318">
    <property type="component" value="Unassembled WGS sequence"/>
</dbReference>
<evidence type="ECO:0000256" key="4">
    <source>
        <dbReference type="ARBA" id="ARBA00048448"/>
    </source>
</evidence>
<accession>A0A1R3RYF3</accession>
<name>A0A1R3RYF3_ASPC5</name>
<keyword evidence="6" id="KW-0285">Flavoprotein</keyword>
<proteinExistence type="inferred from homology"/>
<reference evidence="9" key="1">
    <citation type="journal article" date="2017" name="Genome Biol.">
        <title>Comparative genomics reveals high biological diversity and specific adaptations in the industrially and medically important fungal genus Aspergillus.</title>
        <authorList>
            <person name="de Vries R.P."/>
            <person name="Riley R."/>
            <person name="Wiebenga A."/>
            <person name="Aguilar-Osorio G."/>
            <person name="Amillis S."/>
            <person name="Uchima C.A."/>
            <person name="Anderluh G."/>
            <person name="Asadollahi M."/>
            <person name="Askin M."/>
            <person name="Barry K."/>
            <person name="Battaglia E."/>
            <person name="Bayram O."/>
            <person name="Benocci T."/>
            <person name="Braus-Stromeyer S.A."/>
            <person name="Caldana C."/>
            <person name="Canovas D."/>
            <person name="Cerqueira G.C."/>
            <person name="Chen F."/>
            <person name="Chen W."/>
            <person name="Choi C."/>
            <person name="Clum A."/>
            <person name="Dos Santos R.A."/>
            <person name="Damasio A.R."/>
            <person name="Diallinas G."/>
            <person name="Emri T."/>
            <person name="Fekete E."/>
            <person name="Flipphi M."/>
            <person name="Freyberg S."/>
            <person name="Gallo A."/>
            <person name="Gournas C."/>
            <person name="Habgood R."/>
            <person name="Hainaut M."/>
            <person name="Harispe M.L."/>
            <person name="Henrissat B."/>
            <person name="Hilden K.S."/>
            <person name="Hope R."/>
            <person name="Hossain A."/>
            <person name="Karabika E."/>
            <person name="Karaffa L."/>
            <person name="Karanyi Z."/>
            <person name="Krasevec N."/>
            <person name="Kuo A."/>
            <person name="Kusch H."/>
            <person name="LaButti K."/>
            <person name="Lagendijk E.L."/>
            <person name="Lapidus A."/>
            <person name="Levasseur A."/>
            <person name="Lindquist E."/>
            <person name="Lipzen A."/>
            <person name="Logrieco A.F."/>
            <person name="MacCabe A."/>
            <person name="Maekelae M.R."/>
            <person name="Malavazi I."/>
            <person name="Melin P."/>
            <person name="Meyer V."/>
            <person name="Mielnichuk N."/>
            <person name="Miskei M."/>
            <person name="Molnar A.P."/>
            <person name="Mule G."/>
            <person name="Ngan C.Y."/>
            <person name="Orejas M."/>
            <person name="Orosz E."/>
            <person name="Ouedraogo J.P."/>
            <person name="Overkamp K.M."/>
            <person name="Park H.-S."/>
            <person name="Perrone G."/>
            <person name="Piumi F."/>
            <person name="Punt P.J."/>
            <person name="Ram A.F."/>
            <person name="Ramon A."/>
            <person name="Rauscher S."/>
            <person name="Record E."/>
            <person name="Riano-Pachon D.M."/>
            <person name="Robert V."/>
            <person name="Roehrig J."/>
            <person name="Ruller R."/>
            <person name="Salamov A."/>
            <person name="Salih N.S."/>
            <person name="Samson R.A."/>
            <person name="Sandor E."/>
            <person name="Sanguinetti M."/>
            <person name="Schuetze T."/>
            <person name="Sepcic K."/>
            <person name="Shelest E."/>
            <person name="Sherlock G."/>
            <person name="Sophianopoulou V."/>
            <person name="Squina F.M."/>
            <person name="Sun H."/>
            <person name="Susca A."/>
            <person name="Todd R.B."/>
            <person name="Tsang A."/>
            <person name="Unkles S.E."/>
            <person name="van de Wiele N."/>
            <person name="van Rossen-Uffink D."/>
            <person name="Oliveira J.V."/>
            <person name="Vesth T.C."/>
            <person name="Visser J."/>
            <person name="Yu J.-H."/>
            <person name="Zhou M."/>
            <person name="Andersen M.R."/>
            <person name="Archer D.B."/>
            <person name="Baker S.E."/>
            <person name="Benoit I."/>
            <person name="Brakhage A.A."/>
            <person name="Braus G.H."/>
            <person name="Fischer R."/>
            <person name="Frisvad J.C."/>
            <person name="Goldman G.H."/>
            <person name="Houbraken J."/>
            <person name="Oakley B."/>
            <person name="Pocsi I."/>
            <person name="Scazzocchio C."/>
            <person name="Seiboth B."/>
            <person name="vanKuyk P.A."/>
            <person name="Wortman J."/>
            <person name="Dyer P.S."/>
            <person name="Grigoriev I.V."/>
        </authorList>
    </citation>
    <scope>NUCLEOTIDE SEQUENCE [LARGE SCALE GENOMIC DNA]</scope>
    <source>
        <strain evidence="9">ITEM 5010</strain>
    </source>
</reference>
<dbReference type="InterPro" id="IPR036188">
    <property type="entry name" value="FAD/NAD-bd_sf"/>
</dbReference>
<feature type="domain" description="Amine oxidase" evidence="7">
    <location>
        <begin position="54"/>
        <end position="488"/>
    </location>
</feature>
<dbReference type="InterPro" id="IPR050703">
    <property type="entry name" value="Flavin_MAO"/>
</dbReference>
<protein>
    <recommendedName>
        <fullName evidence="6">Amine oxidase</fullName>
        <ecNumber evidence="6">1.4.3.-</ecNumber>
    </recommendedName>
</protein>
<dbReference type="EC" id="1.4.3.-" evidence="6"/>
<organism evidence="8 9">
    <name type="scientific">Aspergillus carbonarius (strain ITEM 5010)</name>
    <dbReference type="NCBI Taxonomy" id="602072"/>
    <lineage>
        <taxon>Eukaryota</taxon>
        <taxon>Fungi</taxon>
        <taxon>Dikarya</taxon>
        <taxon>Ascomycota</taxon>
        <taxon>Pezizomycotina</taxon>
        <taxon>Eurotiomycetes</taxon>
        <taxon>Eurotiomycetidae</taxon>
        <taxon>Eurotiales</taxon>
        <taxon>Aspergillaceae</taxon>
        <taxon>Aspergillus</taxon>
        <taxon>Aspergillus subgen. Circumdati</taxon>
    </lineage>
</organism>
<dbReference type="EMBL" id="KV907494">
    <property type="protein sequence ID" value="OOF99534.1"/>
    <property type="molecule type" value="Genomic_DNA"/>
</dbReference>
<dbReference type="OMA" id="GWRGFIS"/>
<dbReference type="PANTHER" id="PTHR43563">
    <property type="entry name" value="AMINE OXIDASE"/>
    <property type="match status" value="1"/>
</dbReference>
<keyword evidence="6" id="KW-0274">FAD</keyword>
<evidence type="ECO:0000256" key="6">
    <source>
        <dbReference type="RuleBase" id="RU362067"/>
    </source>
</evidence>
<dbReference type="Gene3D" id="1.10.405.10">
    <property type="entry name" value="Guanine Nucleotide Dissociation Inhibitor, domain 1"/>
    <property type="match status" value="1"/>
</dbReference>
<dbReference type="AlphaFoldDB" id="A0A1R3RYF3"/>
<dbReference type="VEuPathDB" id="FungiDB:ASPCADRAFT_138095"/>
<evidence type="ECO:0000256" key="2">
    <source>
        <dbReference type="ARBA" id="ARBA00005995"/>
    </source>
</evidence>